<evidence type="ECO:0000256" key="8">
    <source>
        <dbReference type="PROSITE-ProRule" id="PRU00094"/>
    </source>
</evidence>
<organism evidence="11 12">
    <name type="scientific">Spizellomyces punctatus (strain DAOM BR117)</name>
    <dbReference type="NCBI Taxonomy" id="645134"/>
    <lineage>
        <taxon>Eukaryota</taxon>
        <taxon>Fungi</taxon>
        <taxon>Fungi incertae sedis</taxon>
        <taxon>Chytridiomycota</taxon>
        <taxon>Chytridiomycota incertae sedis</taxon>
        <taxon>Chytridiomycetes</taxon>
        <taxon>Spizellomycetales</taxon>
        <taxon>Spizellomycetaceae</taxon>
        <taxon>Spizellomyces</taxon>
    </lineage>
</organism>
<feature type="region of interest" description="Disordered" evidence="9">
    <location>
        <begin position="472"/>
        <end position="493"/>
    </location>
</feature>
<dbReference type="InterPro" id="IPR013860">
    <property type="entry name" value="AreA_GATA"/>
</dbReference>
<dbReference type="OMA" id="HINFSHY"/>
<dbReference type="OrthoDB" id="515401at2759"/>
<dbReference type="InParanoid" id="A0A0L0HBN8"/>
<dbReference type="AlphaFoldDB" id="A0A0L0HBN8"/>
<dbReference type="CDD" id="cd00202">
    <property type="entry name" value="ZnF_GATA"/>
    <property type="match status" value="2"/>
</dbReference>
<dbReference type="STRING" id="645134.A0A0L0HBN8"/>
<reference evidence="11 12" key="1">
    <citation type="submission" date="2009-08" db="EMBL/GenBank/DDBJ databases">
        <title>The Genome Sequence of Spizellomyces punctatus strain DAOM BR117.</title>
        <authorList>
            <consortium name="The Broad Institute Genome Sequencing Platform"/>
            <person name="Russ C."/>
            <person name="Cuomo C."/>
            <person name="Shea T."/>
            <person name="Young S.K."/>
            <person name="Zeng Q."/>
            <person name="Koehrsen M."/>
            <person name="Haas B."/>
            <person name="Borodovsky M."/>
            <person name="Guigo R."/>
            <person name="Alvarado L."/>
            <person name="Berlin A."/>
            <person name="Bochicchio J."/>
            <person name="Borenstein D."/>
            <person name="Chapman S."/>
            <person name="Chen Z."/>
            <person name="Engels R."/>
            <person name="Freedman E."/>
            <person name="Gellesch M."/>
            <person name="Goldberg J."/>
            <person name="Griggs A."/>
            <person name="Gujja S."/>
            <person name="Heiman D."/>
            <person name="Hepburn T."/>
            <person name="Howarth C."/>
            <person name="Jen D."/>
            <person name="Larson L."/>
            <person name="Lewis B."/>
            <person name="Mehta T."/>
            <person name="Park D."/>
            <person name="Pearson M."/>
            <person name="Roberts A."/>
            <person name="Saif S."/>
            <person name="Shenoy N."/>
            <person name="Sisk P."/>
            <person name="Stolte C."/>
            <person name="Sykes S."/>
            <person name="Thomson T."/>
            <person name="Walk T."/>
            <person name="White J."/>
            <person name="Yandava C."/>
            <person name="Burger G."/>
            <person name="Gray M.W."/>
            <person name="Holland P.W.H."/>
            <person name="King N."/>
            <person name="Lang F.B.F."/>
            <person name="Roger A.J."/>
            <person name="Ruiz-Trillo I."/>
            <person name="Lander E."/>
            <person name="Nusbaum C."/>
        </authorList>
    </citation>
    <scope>NUCLEOTIDE SEQUENCE [LARGE SCALE GENOMIC DNA]</scope>
    <source>
        <strain evidence="11 12">DAOM BR117</strain>
    </source>
</reference>
<dbReference type="PROSITE" id="PS50114">
    <property type="entry name" value="GATA_ZN_FINGER_2"/>
    <property type="match status" value="2"/>
</dbReference>
<feature type="domain" description="GATA-type" evidence="10">
    <location>
        <begin position="416"/>
        <end position="464"/>
    </location>
</feature>
<dbReference type="GO" id="GO:0008270">
    <property type="term" value="F:zinc ion binding"/>
    <property type="evidence" value="ECO:0007669"/>
    <property type="project" value="UniProtKB-KW"/>
</dbReference>
<dbReference type="RefSeq" id="XP_016606183.1">
    <property type="nucleotide sequence ID" value="XM_016754748.1"/>
</dbReference>
<feature type="region of interest" description="Disordered" evidence="9">
    <location>
        <begin position="293"/>
        <end position="346"/>
    </location>
</feature>
<dbReference type="GO" id="GO:0045944">
    <property type="term" value="P:positive regulation of transcription by RNA polymerase II"/>
    <property type="evidence" value="ECO:0007669"/>
    <property type="project" value="TreeGrafter"/>
</dbReference>
<evidence type="ECO:0000259" key="10">
    <source>
        <dbReference type="PROSITE" id="PS50114"/>
    </source>
</evidence>
<evidence type="ECO:0000256" key="2">
    <source>
        <dbReference type="ARBA" id="ARBA00022723"/>
    </source>
</evidence>
<feature type="compositionally biased region" description="Polar residues" evidence="9">
    <location>
        <begin position="481"/>
        <end position="493"/>
    </location>
</feature>
<dbReference type="eggNOG" id="KOG1601">
    <property type="taxonomic scope" value="Eukaryota"/>
</dbReference>
<evidence type="ECO:0000256" key="6">
    <source>
        <dbReference type="ARBA" id="ARBA00023163"/>
    </source>
</evidence>
<keyword evidence="4" id="KW-0862">Zinc</keyword>
<evidence type="ECO:0000313" key="11">
    <source>
        <dbReference type="EMBL" id="KNC98143.1"/>
    </source>
</evidence>
<keyword evidence="7" id="KW-0539">Nucleus</keyword>
<dbReference type="GO" id="GO:0000122">
    <property type="term" value="P:negative regulation of transcription by RNA polymerase II"/>
    <property type="evidence" value="ECO:0007669"/>
    <property type="project" value="TreeGrafter"/>
</dbReference>
<evidence type="ECO:0000256" key="3">
    <source>
        <dbReference type="ARBA" id="ARBA00022771"/>
    </source>
</evidence>
<evidence type="ECO:0000256" key="5">
    <source>
        <dbReference type="ARBA" id="ARBA00023015"/>
    </source>
</evidence>
<dbReference type="GO" id="GO:0000981">
    <property type="term" value="F:DNA-binding transcription factor activity, RNA polymerase II-specific"/>
    <property type="evidence" value="ECO:0007669"/>
    <property type="project" value="TreeGrafter"/>
</dbReference>
<dbReference type="PANTHER" id="PTHR10071:SF281">
    <property type="entry name" value="BOX A-BINDING FACTOR-RELATED"/>
    <property type="match status" value="1"/>
</dbReference>
<dbReference type="PRINTS" id="PR00619">
    <property type="entry name" value="GATAZNFINGER"/>
</dbReference>
<dbReference type="InterPro" id="IPR000679">
    <property type="entry name" value="Znf_GATA"/>
</dbReference>
<evidence type="ECO:0000256" key="9">
    <source>
        <dbReference type="SAM" id="MobiDB-lite"/>
    </source>
</evidence>
<dbReference type="Pfam" id="PF08550">
    <property type="entry name" value="GATA_AreA"/>
    <property type="match status" value="1"/>
</dbReference>
<dbReference type="PANTHER" id="PTHR10071">
    <property type="entry name" value="TRANSCRIPTION FACTOR GATA FAMILY MEMBER"/>
    <property type="match status" value="1"/>
</dbReference>
<gene>
    <name evidence="11" type="ORF">SPPG_06547</name>
</gene>
<dbReference type="InterPro" id="IPR013088">
    <property type="entry name" value="Znf_NHR/GATA"/>
</dbReference>
<protein>
    <recommendedName>
        <fullName evidence="10">GATA-type domain-containing protein</fullName>
    </recommendedName>
</protein>
<dbReference type="Proteomes" id="UP000053201">
    <property type="component" value="Unassembled WGS sequence"/>
</dbReference>
<keyword evidence="3 8" id="KW-0863">Zinc-finger</keyword>
<evidence type="ECO:0000256" key="1">
    <source>
        <dbReference type="ARBA" id="ARBA00004123"/>
    </source>
</evidence>
<dbReference type="SMART" id="SM00401">
    <property type="entry name" value="ZnF_GATA"/>
    <property type="match status" value="2"/>
</dbReference>
<sequence length="538" mass="59066">MAPLVLKVKGNENDFSPFAELDNDDDLARAWKTCSKVKDTLENGNRLENLSWRLWHLHQSMYRANDLNSRQFRKISTKATRKLDEADAKAPALIGRPKDFGDVRTCNTFLGVGHMESAGLSAHPLHASQRPSLYNVDEQAIPSMPSPETPVFASAIEVVQSLGSVTEDCFELSWDALDGHSDALFDEYIRDSTTGWSASMIGSPKLATTPDISDMLPSTWSDTSPISSTLYNNMTSTSPDSLNSSTTVPITQPDASYSAHERSLLASIFSDTSFTPVRPVQAQQPSILPTSLYLPDNATIPTSSKQVGQNPTPASTPPTSSAQLPERTTATYRPRPVPTPSAPRTVRNVACAGNSDGKLMCENCGVTSTPLWRRSANDELLCNACGLYLKLHNTNRPKNLKASSRKEQSEEVVQAECYNCQTKTTPLWRRDDAGNNLCNACGLYLKLHNTMRPLSMKTDVIRKRQRYDNGLPIRKKRSKGSTEIPSETLNSTPTLMFPAVNSVHPSPPMEDSNELSFSASHSGLMGIPASFGQTRYAY</sequence>
<name>A0A0L0HBN8_SPIPD</name>
<keyword evidence="6" id="KW-0804">Transcription</keyword>
<dbReference type="FunFam" id="3.30.50.10:FF:000007">
    <property type="entry name" value="Nitrogen regulatory AreA, N-terminal"/>
    <property type="match status" value="1"/>
</dbReference>
<dbReference type="GO" id="GO:0005634">
    <property type="term" value="C:nucleus"/>
    <property type="evidence" value="ECO:0007669"/>
    <property type="project" value="UniProtKB-SubCell"/>
</dbReference>
<evidence type="ECO:0000256" key="7">
    <source>
        <dbReference type="ARBA" id="ARBA00023242"/>
    </source>
</evidence>
<dbReference type="InterPro" id="IPR039355">
    <property type="entry name" value="Transcription_factor_GATA"/>
</dbReference>
<dbReference type="SUPFAM" id="SSF57716">
    <property type="entry name" value="Glucocorticoid receptor-like (DNA-binding domain)"/>
    <property type="match status" value="2"/>
</dbReference>
<dbReference type="PROSITE" id="PS00344">
    <property type="entry name" value="GATA_ZN_FINGER_1"/>
    <property type="match status" value="1"/>
</dbReference>
<keyword evidence="12" id="KW-1185">Reference proteome</keyword>
<dbReference type="GeneID" id="27689840"/>
<evidence type="ECO:0000313" key="12">
    <source>
        <dbReference type="Proteomes" id="UP000053201"/>
    </source>
</evidence>
<dbReference type="GO" id="GO:0000978">
    <property type="term" value="F:RNA polymerase II cis-regulatory region sequence-specific DNA binding"/>
    <property type="evidence" value="ECO:0007669"/>
    <property type="project" value="TreeGrafter"/>
</dbReference>
<keyword evidence="5" id="KW-0805">Transcription regulation</keyword>
<feature type="compositionally biased region" description="Polar residues" evidence="9">
    <location>
        <begin position="299"/>
        <end position="310"/>
    </location>
</feature>
<proteinExistence type="predicted"/>
<dbReference type="VEuPathDB" id="FungiDB:SPPG_06547"/>
<dbReference type="Gene3D" id="3.30.50.10">
    <property type="entry name" value="Erythroid Transcription Factor GATA-1, subunit A"/>
    <property type="match status" value="2"/>
</dbReference>
<keyword evidence="2" id="KW-0479">Metal-binding</keyword>
<dbReference type="EMBL" id="KQ257461">
    <property type="protein sequence ID" value="KNC98143.1"/>
    <property type="molecule type" value="Genomic_DNA"/>
</dbReference>
<comment type="subcellular location">
    <subcellularLocation>
        <location evidence="1">Nucleus</location>
    </subcellularLocation>
</comment>
<feature type="compositionally biased region" description="Low complexity" evidence="9">
    <location>
        <begin position="311"/>
        <end position="322"/>
    </location>
</feature>
<accession>A0A0L0HBN8</accession>
<feature type="domain" description="GATA-type" evidence="10">
    <location>
        <begin position="355"/>
        <end position="408"/>
    </location>
</feature>
<dbReference type="Pfam" id="PF00320">
    <property type="entry name" value="GATA"/>
    <property type="match status" value="2"/>
</dbReference>
<evidence type="ECO:0000256" key="4">
    <source>
        <dbReference type="ARBA" id="ARBA00022833"/>
    </source>
</evidence>